<dbReference type="SUPFAM" id="SSF52540">
    <property type="entry name" value="P-loop containing nucleoside triphosphate hydrolases"/>
    <property type="match status" value="1"/>
</dbReference>
<dbReference type="EMBL" id="JAYDCJ010000003">
    <property type="protein sequence ID" value="MEA1080486.1"/>
    <property type="molecule type" value="Genomic_DNA"/>
</dbReference>
<keyword evidence="6" id="KW-1185">Reference proteome</keyword>
<dbReference type="InterPro" id="IPR027417">
    <property type="entry name" value="P-loop_NTPase"/>
</dbReference>
<dbReference type="PIRSF" id="PIRSF028756">
    <property type="entry name" value="PPK2_prd"/>
    <property type="match status" value="1"/>
</dbReference>
<dbReference type="InterPro" id="IPR022488">
    <property type="entry name" value="PPK2-related"/>
</dbReference>
<keyword evidence="3 5" id="KW-0418">Kinase</keyword>
<name>A0ABU5NXH5_9GAMM</name>
<evidence type="ECO:0000259" key="4">
    <source>
        <dbReference type="Pfam" id="PF03976"/>
    </source>
</evidence>
<dbReference type="GO" id="GO:0016301">
    <property type="term" value="F:kinase activity"/>
    <property type="evidence" value="ECO:0007669"/>
    <property type="project" value="UniProtKB-KW"/>
</dbReference>
<feature type="domain" description="Polyphosphate kinase-2-related" evidence="4">
    <location>
        <begin position="34"/>
        <end position="249"/>
    </location>
</feature>
<dbReference type="RefSeq" id="WP_322854987.1">
    <property type="nucleotide sequence ID" value="NZ_JAYDCJ010000003.1"/>
</dbReference>
<evidence type="ECO:0000256" key="3">
    <source>
        <dbReference type="ARBA" id="ARBA00022777"/>
    </source>
</evidence>
<reference evidence="5 6" key="1">
    <citation type="submission" date="2023-12" db="EMBL/GenBank/DDBJ databases">
        <title>Marinobacter qingdaonensis sp. nov., isolated from the intertidal sediment of Qingdao, PR China.</title>
        <authorList>
            <person name="Li Y."/>
        </authorList>
    </citation>
    <scope>NUCLEOTIDE SEQUENCE [LARGE SCALE GENOMIC DNA]</scope>
    <source>
        <strain evidence="5 6">ASW11-75</strain>
    </source>
</reference>
<comment type="caution">
    <text evidence="5">The sequence shown here is derived from an EMBL/GenBank/DDBJ whole genome shotgun (WGS) entry which is preliminary data.</text>
</comment>
<dbReference type="PANTHER" id="PTHR34383:SF3">
    <property type="entry name" value="POLYPHOSPHATE:AMP PHOSPHOTRANSFERASE"/>
    <property type="match status" value="1"/>
</dbReference>
<dbReference type="PANTHER" id="PTHR34383">
    <property type="entry name" value="POLYPHOSPHATE:AMP PHOSPHOTRANSFERASE-RELATED"/>
    <property type="match status" value="1"/>
</dbReference>
<evidence type="ECO:0000313" key="5">
    <source>
        <dbReference type="EMBL" id="MEA1080486.1"/>
    </source>
</evidence>
<dbReference type="InterPro" id="IPR016898">
    <property type="entry name" value="Polyphosphate_phosphotransfera"/>
</dbReference>
<dbReference type="Pfam" id="PF03976">
    <property type="entry name" value="PPK2"/>
    <property type="match status" value="1"/>
</dbReference>
<gene>
    <name evidence="5" type="ORF">U5822_07385</name>
</gene>
<evidence type="ECO:0000313" key="6">
    <source>
        <dbReference type="Proteomes" id="UP001305746"/>
    </source>
</evidence>
<dbReference type="Proteomes" id="UP001305746">
    <property type="component" value="Unassembled WGS sequence"/>
</dbReference>
<evidence type="ECO:0000256" key="2">
    <source>
        <dbReference type="ARBA" id="ARBA00022679"/>
    </source>
</evidence>
<dbReference type="Gene3D" id="3.40.50.300">
    <property type="entry name" value="P-loop containing nucleotide triphosphate hydrolases"/>
    <property type="match status" value="1"/>
</dbReference>
<accession>A0ABU5NXH5</accession>
<protein>
    <submittedName>
        <fullName evidence="5">Polyphosphate kinase</fullName>
    </submittedName>
</protein>
<comment type="similarity">
    <text evidence="1">Belongs to the polyphosphate kinase 2 (PPK2) family. Class I subfamily.</text>
</comment>
<organism evidence="5 6">
    <name type="scientific">Marinobacter qingdaonensis</name>
    <dbReference type="NCBI Taxonomy" id="3108486"/>
    <lineage>
        <taxon>Bacteria</taxon>
        <taxon>Pseudomonadati</taxon>
        <taxon>Pseudomonadota</taxon>
        <taxon>Gammaproteobacteria</taxon>
        <taxon>Pseudomonadales</taxon>
        <taxon>Marinobacteraceae</taxon>
        <taxon>Marinobacter</taxon>
    </lineage>
</organism>
<proteinExistence type="inferred from homology"/>
<evidence type="ECO:0000256" key="1">
    <source>
        <dbReference type="ARBA" id="ARBA00009924"/>
    </source>
</evidence>
<sequence>MQVTDFARAWFFDAGKPHLANYPSVLDDEAEIPKLEASLEDIGEYQRRLWANRSEAVLLVVHGPDASGKDSLIRTLATFVDPAGFHAWSFGRPDGAETRHDFLWRVARKVPELGEMVAFNRSHHEAVIGERLWPVHPPERYSWPNRYRSIRDFERHLVNEGTTIVKVWLNLSEDEHRRRLLARLDKPRKRWKFDQSDVSGWKKRAEYAAFAEQALANTHTEFAPWFIVPADRKPQARAIVAKLLAEQLQRLAPDYPEDDKAVLREYRRLLADEGVK</sequence>
<keyword evidence="2" id="KW-0808">Transferase</keyword>